<reference evidence="2" key="3">
    <citation type="submission" date="2025-09" db="UniProtKB">
        <authorList>
            <consortium name="Ensembl"/>
        </authorList>
    </citation>
    <scope>IDENTIFICATION</scope>
</reference>
<dbReference type="Ensembl" id="ENSMMDT00005006210.1">
    <property type="protein sequence ID" value="ENSMMDP00005006048.1"/>
    <property type="gene ID" value="ENSMMDG00005003390.1"/>
</dbReference>
<protein>
    <recommendedName>
        <fullName evidence="1">Ig-like domain-containing protein</fullName>
    </recommendedName>
</protein>
<reference evidence="2" key="1">
    <citation type="submission" date="2019-06" db="EMBL/GenBank/DDBJ databases">
        <authorList>
            <consortium name="Wellcome Sanger Institute Data Sharing"/>
        </authorList>
    </citation>
    <scope>NUCLEOTIDE SEQUENCE [LARGE SCALE GENOMIC DNA]</scope>
</reference>
<accession>A0A667WWT7</accession>
<evidence type="ECO:0000313" key="2">
    <source>
        <dbReference type="Ensembl" id="ENSMMDP00005006048.1"/>
    </source>
</evidence>
<dbReference type="AlphaFoldDB" id="A0A667WWT7"/>
<sequence>MKGKSSLLCLATSMFPPEVQFSWRTKDNKRTIPEREQVELREEEHAAAILRINHFSQPGCKMFFHILLFFHVF</sequence>
<dbReference type="InterPro" id="IPR036179">
    <property type="entry name" value="Ig-like_dom_sf"/>
</dbReference>
<dbReference type="SUPFAM" id="SSF48726">
    <property type="entry name" value="Immunoglobulin"/>
    <property type="match status" value="1"/>
</dbReference>
<keyword evidence="3" id="KW-1185">Reference proteome</keyword>
<dbReference type="Proteomes" id="UP000472263">
    <property type="component" value="Chromosome 17"/>
</dbReference>
<feature type="domain" description="Ig-like" evidence="1">
    <location>
        <begin position="1"/>
        <end position="62"/>
    </location>
</feature>
<reference evidence="2" key="2">
    <citation type="submission" date="2025-08" db="UniProtKB">
        <authorList>
            <consortium name="Ensembl"/>
        </authorList>
    </citation>
    <scope>IDENTIFICATION</scope>
</reference>
<evidence type="ECO:0000259" key="1">
    <source>
        <dbReference type="PROSITE" id="PS50835"/>
    </source>
</evidence>
<dbReference type="Gene3D" id="2.60.40.10">
    <property type="entry name" value="Immunoglobulins"/>
    <property type="match status" value="1"/>
</dbReference>
<dbReference type="GeneTree" id="ENSGT00940000168894"/>
<name>A0A667WWT7_9TELE</name>
<dbReference type="InParanoid" id="A0A667WWT7"/>
<proteinExistence type="predicted"/>
<organism evidence="2 3">
    <name type="scientific">Myripristis murdjan</name>
    <name type="common">pinecone soldierfish</name>
    <dbReference type="NCBI Taxonomy" id="586833"/>
    <lineage>
        <taxon>Eukaryota</taxon>
        <taxon>Metazoa</taxon>
        <taxon>Chordata</taxon>
        <taxon>Craniata</taxon>
        <taxon>Vertebrata</taxon>
        <taxon>Euteleostomi</taxon>
        <taxon>Actinopterygii</taxon>
        <taxon>Neopterygii</taxon>
        <taxon>Teleostei</taxon>
        <taxon>Neoteleostei</taxon>
        <taxon>Acanthomorphata</taxon>
        <taxon>Holocentriformes</taxon>
        <taxon>Holocentridae</taxon>
        <taxon>Myripristis</taxon>
    </lineage>
</organism>
<evidence type="ECO:0000313" key="3">
    <source>
        <dbReference type="Proteomes" id="UP000472263"/>
    </source>
</evidence>
<dbReference type="InterPro" id="IPR013783">
    <property type="entry name" value="Ig-like_fold"/>
</dbReference>
<dbReference type="InterPro" id="IPR007110">
    <property type="entry name" value="Ig-like_dom"/>
</dbReference>
<dbReference type="PROSITE" id="PS50835">
    <property type="entry name" value="IG_LIKE"/>
    <property type="match status" value="1"/>
</dbReference>